<dbReference type="STRING" id="45235.A0A2K3QGL3"/>
<accession>A0A2K3QGL3</accession>
<dbReference type="EMBL" id="NRSZ01000519">
    <property type="protein sequence ID" value="PNY26645.1"/>
    <property type="molecule type" value="Genomic_DNA"/>
</dbReference>
<evidence type="ECO:0000256" key="1">
    <source>
        <dbReference type="SAM" id="MobiDB-lite"/>
    </source>
</evidence>
<feature type="region of interest" description="Disordered" evidence="1">
    <location>
        <begin position="1"/>
        <end position="24"/>
    </location>
</feature>
<evidence type="ECO:0000313" key="2">
    <source>
        <dbReference type="EMBL" id="PNY26645.1"/>
    </source>
</evidence>
<organism evidence="2 3">
    <name type="scientific">Tolypocladium capitatum</name>
    <dbReference type="NCBI Taxonomy" id="45235"/>
    <lineage>
        <taxon>Eukaryota</taxon>
        <taxon>Fungi</taxon>
        <taxon>Dikarya</taxon>
        <taxon>Ascomycota</taxon>
        <taxon>Pezizomycotina</taxon>
        <taxon>Sordariomycetes</taxon>
        <taxon>Hypocreomycetidae</taxon>
        <taxon>Hypocreales</taxon>
        <taxon>Ophiocordycipitaceae</taxon>
        <taxon>Tolypocladium</taxon>
    </lineage>
</organism>
<keyword evidence="2" id="KW-0830">Ubiquinone</keyword>
<dbReference type="OrthoDB" id="5147827at2759"/>
<reference evidence="2 3" key="1">
    <citation type="submission" date="2017-08" db="EMBL/GenBank/DDBJ databases">
        <title>Harnessing the power of phylogenomics to disentangle the directionality and signatures of interkingdom host jumping in the parasitic fungal genus Tolypocladium.</title>
        <authorList>
            <person name="Quandt C.A."/>
            <person name="Patterson W."/>
            <person name="Spatafora J.W."/>
        </authorList>
    </citation>
    <scope>NUCLEOTIDE SEQUENCE [LARGE SCALE GENOMIC DNA]</scope>
    <source>
        <strain evidence="2 3">CBS 113982</strain>
    </source>
</reference>
<dbReference type="Proteomes" id="UP000236621">
    <property type="component" value="Unassembled WGS sequence"/>
</dbReference>
<gene>
    <name evidence="2" type="ORF">TCAP_03432</name>
</gene>
<dbReference type="AlphaFoldDB" id="A0A2K3QGL3"/>
<sequence length="100" mass="10931">MLRQSLARSAWRTGRRAANASRAFATTPQRQAEVELTVGERPRIRVCRGVWEALANVVVDTEAAGSALIQACEKAGVTIPRYVNSPRRRLEAQVQVGSAD</sequence>
<name>A0A2K3QGL3_9HYPO</name>
<protein>
    <submittedName>
        <fullName evidence="2">NADH-ubiquinone oxidoreductase 78 kDa subunit, mitochondrial</fullName>
    </submittedName>
</protein>
<proteinExistence type="predicted"/>
<comment type="caution">
    <text evidence="2">The sequence shown here is derived from an EMBL/GenBank/DDBJ whole genome shotgun (WGS) entry which is preliminary data.</text>
</comment>
<keyword evidence="3" id="KW-1185">Reference proteome</keyword>
<evidence type="ECO:0000313" key="3">
    <source>
        <dbReference type="Proteomes" id="UP000236621"/>
    </source>
</evidence>